<feature type="compositionally biased region" description="Basic and acidic residues" evidence="1">
    <location>
        <begin position="115"/>
        <end position="124"/>
    </location>
</feature>
<keyword evidence="4" id="KW-1185">Reference proteome</keyword>
<evidence type="ECO:0000313" key="4">
    <source>
        <dbReference type="Proteomes" id="UP000198959"/>
    </source>
</evidence>
<feature type="region of interest" description="Disordered" evidence="1">
    <location>
        <begin position="99"/>
        <end position="124"/>
    </location>
</feature>
<feature type="domain" description="STAS" evidence="2">
    <location>
        <begin position="19"/>
        <end position="100"/>
    </location>
</feature>
<dbReference type="PANTHER" id="PTHR33495">
    <property type="entry name" value="ANTI-SIGMA FACTOR ANTAGONIST TM_1081-RELATED-RELATED"/>
    <property type="match status" value="1"/>
</dbReference>
<gene>
    <name evidence="3" type="ORF">GA0074692_2428</name>
</gene>
<dbReference type="SUPFAM" id="SSF52091">
    <property type="entry name" value="SpoIIaa-like"/>
    <property type="match status" value="1"/>
</dbReference>
<dbReference type="Pfam" id="PF01740">
    <property type="entry name" value="STAS"/>
    <property type="match status" value="1"/>
</dbReference>
<evidence type="ECO:0000259" key="2">
    <source>
        <dbReference type="PROSITE" id="PS50801"/>
    </source>
</evidence>
<dbReference type="AlphaFoldDB" id="A0A1C6SEE4"/>
<dbReference type="RefSeq" id="WP_091653328.1">
    <property type="nucleotide sequence ID" value="NZ_FMHW01000002.1"/>
</dbReference>
<evidence type="ECO:0000313" key="3">
    <source>
        <dbReference type="EMBL" id="SCL27865.1"/>
    </source>
</evidence>
<evidence type="ECO:0000256" key="1">
    <source>
        <dbReference type="SAM" id="MobiDB-lite"/>
    </source>
</evidence>
<dbReference type="EMBL" id="FMHW01000002">
    <property type="protein sequence ID" value="SCL27865.1"/>
    <property type="molecule type" value="Genomic_DNA"/>
</dbReference>
<dbReference type="InterPro" id="IPR036513">
    <property type="entry name" value="STAS_dom_sf"/>
</dbReference>
<dbReference type="Gene3D" id="3.30.750.24">
    <property type="entry name" value="STAS domain"/>
    <property type="match status" value="1"/>
</dbReference>
<dbReference type="InterPro" id="IPR002645">
    <property type="entry name" value="STAS_dom"/>
</dbReference>
<dbReference type="PROSITE" id="PS50801">
    <property type="entry name" value="STAS"/>
    <property type="match status" value="1"/>
</dbReference>
<dbReference type="Proteomes" id="UP000198959">
    <property type="component" value="Unassembled WGS sequence"/>
</dbReference>
<dbReference type="STRING" id="145854.GA0074692_2428"/>
<dbReference type="GO" id="GO:0043856">
    <property type="term" value="F:anti-sigma factor antagonist activity"/>
    <property type="evidence" value="ECO:0007669"/>
    <property type="project" value="TreeGrafter"/>
</dbReference>
<organism evidence="3 4">
    <name type="scientific">Micromonospora pallida</name>
    <dbReference type="NCBI Taxonomy" id="145854"/>
    <lineage>
        <taxon>Bacteria</taxon>
        <taxon>Bacillati</taxon>
        <taxon>Actinomycetota</taxon>
        <taxon>Actinomycetes</taxon>
        <taxon>Micromonosporales</taxon>
        <taxon>Micromonosporaceae</taxon>
        <taxon>Micromonospora</taxon>
    </lineage>
</organism>
<proteinExistence type="predicted"/>
<accession>A0A1C6SEE4</accession>
<protein>
    <submittedName>
        <fullName evidence="3">Anti-anti-sigma factor</fullName>
    </submittedName>
</protein>
<name>A0A1C6SEE4_9ACTN</name>
<dbReference type="OrthoDB" id="4249752at2"/>
<reference evidence="4" key="1">
    <citation type="submission" date="2016-06" db="EMBL/GenBank/DDBJ databases">
        <authorList>
            <person name="Varghese N."/>
            <person name="Submissions Spin"/>
        </authorList>
    </citation>
    <scope>NUCLEOTIDE SEQUENCE [LARGE SCALE GENOMIC DNA]</scope>
    <source>
        <strain evidence="4">DSM 43817</strain>
    </source>
</reference>
<dbReference type="CDD" id="cd07043">
    <property type="entry name" value="STAS_anti-anti-sigma_factors"/>
    <property type="match status" value="1"/>
</dbReference>
<sequence>MPRQLLTIEVSRVTPRHALLRLAGELDFDTSPELIRAATQVRTEGHDELTVDLTDVTLCDSSGLSAIVVLYRSAARSVRLTGVSPQVQQLLDRTGLAELLAGPRPGDDEGLTGSRPDDEAREVG</sequence>